<feature type="domain" description="Winged helix DNA-binding" evidence="1">
    <location>
        <begin position="1"/>
        <end position="74"/>
    </location>
</feature>
<dbReference type="EMBL" id="JACIJF010000008">
    <property type="protein sequence ID" value="MBB5711606.1"/>
    <property type="molecule type" value="Genomic_DNA"/>
</dbReference>
<organism evidence="2 3">
    <name type="scientific">Sphingomonas xinjiangensis</name>
    <dbReference type="NCBI Taxonomy" id="643568"/>
    <lineage>
        <taxon>Bacteria</taxon>
        <taxon>Pseudomonadati</taxon>
        <taxon>Pseudomonadota</taxon>
        <taxon>Alphaproteobacteria</taxon>
        <taxon>Sphingomonadales</taxon>
        <taxon>Sphingomonadaceae</taxon>
        <taxon>Sphingomonas</taxon>
    </lineage>
</organism>
<dbReference type="InterPro" id="IPR036390">
    <property type="entry name" value="WH_DNA-bd_sf"/>
</dbReference>
<evidence type="ECO:0000259" key="1">
    <source>
        <dbReference type="Pfam" id="PF13601"/>
    </source>
</evidence>
<dbReference type="Gene3D" id="1.10.10.10">
    <property type="entry name" value="Winged helix-like DNA-binding domain superfamily/Winged helix DNA-binding domain"/>
    <property type="match status" value="1"/>
</dbReference>
<dbReference type="Proteomes" id="UP000527143">
    <property type="component" value="Unassembled WGS sequence"/>
</dbReference>
<name>A0A840YN83_9SPHN</name>
<comment type="caution">
    <text evidence="2">The sequence shown here is derived from an EMBL/GenBank/DDBJ whole genome shotgun (WGS) entry which is preliminary data.</text>
</comment>
<sequence length="82" mass="9009">MALLAEMTELEFATGRDVLDVSDSVLSKHLSQLSEAGYLELRKATVNGRQRTWISATGRGTKAFRLHVATLQRLATKAGHLN</sequence>
<gene>
    <name evidence="2" type="ORF">FHT02_002852</name>
</gene>
<accession>A0A840YN83</accession>
<evidence type="ECO:0000313" key="3">
    <source>
        <dbReference type="Proteomes" id="UP000527143"/>
    </source>
</evidence>
<dbReference type="PANTHER" id="PTHR37318:SF1">
    <property type="entry name" value="BSL7504 PROTEIN"/>
    <property type="match status" value="1"/>
</dbReference>
<evidence type="ECO:0000313" key="2">
    <source>
        <dbReference type="EMBL" id="MBB5711606.1"/>
    </source>
</evidence>
<protein>
    <submittedName>
        <fullName evidence="2">DNA-binding MarR family transcriptional regulator</fullName>
    </submittedName>
</protein>
<dbReference type="GO" id="GO:0003677">
    <property type="term" value="F:DNA binding"/>
    <property type="evidence" value="ECO:0007669"/>
    <property type="project" value="UniProtKB-KW"/>
</dbReference>
<dbReference type="InterPro" id="IPR027395">
    <property type="entry name" value="WH_DNA-bd_dom"/>
</dbReference>
<dbReference type="PANTHER" id="PTHR37318">
    <property type="entry name" value="BSL7504 PROTEIN"/>
    <property type="match status" value="1"/>
</dbReference>
<dbReference type="InterPro" id="IPR036388">
    <property type="entry name" value="WH-like_DNA-bd_sf"/>
</dbReference>
<keyword evidence="3" id="KW-1185">Reference proteome</keyword>
<dbReference type="AlphaFoldDB" id="A0A840YN83"/>
<keyword evidence="2" id="KW-0238">DNA-binding</keyword>
<proteinExistence type="predicted"/>
<reference evidence="2 3" key="1">
    <citation type="submission" date="2020-08" db="EMBL/GenBank/DDBJ databases">
        <title>Genomic Encyclopedia of Type Strains, Phase IV (KMG-IV): sequencing the most valuable type-strain genomes for metagenomic binning, comparative biology and taxonomic classification.</title>
        <authorList>
            <person name="Goeker M."/>
        </authorList>
    </citation>
    <scope>NUCLEOTIDE SEQUENCE [LARGE SCALE GENOMIC DNA]</scope>
    <source>
        <strain evidence="2 3">DSM 26736</strain>
    </source>
</reference>
<dbReference type="SUPFAM" id="SSF46785">
    <property type="entry name" value="Winged helix' DNA-binding domain"/>
    <property type="match status" value="1"/>
</dbReference>
<dbReference type="Pfam" id="PF13601">
    <property type="entry name" value="HTH_34"/>
    <property type="match status" value="1"/>
</dbReference>